<dbReference type="EMBL" id="KZ825116">
    <property type="protein sequence ID" value="PYI21543.1"/>
    <property type="molecule type" value="Genomic_DNA"/>
</dbReference>
<evidence type="ECO:0000313" key="2">
    <source>
        <dbReference type="Proteomes" id="UP000249829"/>
    </source>
</evidence>
<proteinExistence type="predicted"/>
<keyword evidence="2" id="KW-1185">Reference proteome</keyword>
<accession>A0A2V5HJE7</accession>
<evidence type="ECO:0000313" key="1">
    <source>
        <dbReference type="EMBL" id="PYI21543.1"/>
    </source>
</evidence>
<protein>
    <submittedName>
        <fullName evidence="1">Uncharacterized protein</fullName>
    </submittedName>
</protein>
<dbReference type="Proteomes" id="UP000249829">
    <property type="component" value="Unassembled WGS sequence"/>
</dbReference>
<sequence length="215" mass="23934">MTIFFCIVRLLNGFATTSILSDKTGKIIASAVLGGLLLFQLAWTYFVSTTNFENIASNDIRLRNVRQAATIFGLNMKQFKLLLVMVSPWKRVTAHGQYNSYIEIADTGVLEVTDPEPLALIYLAGYVTTSLVTVPDALNTLPLAVWVPYDTHRIVYGSNDCVRRFSKVDHIYHLSGSQRSRIVRENGCFLLKHDSDTLLLPTDLQIYDDAAAAVG</sequence>
<reference evidence="1 2" key="1">
    <citation type="submission" date="2018-02" db="EMBL/GenBank/DDBJ databases">
        <title>The genomes of Aspergillus section Nigri reveals drivers in fungal speciation.</title>
        <authorList>
            <consortium name="DOE Joint Genome Institute"/>
            <person name="Vesth T.C."/>
            <person name="Nybo J."/>
            <person name="Theobald S."/>
            <person name="Brandl J."/>
            <person name="Frisvad J.C."/>
            <person name="Nielsen K.F."/>
            <person name="Lyhne E.K."/>
            <person name="Kogle M.E."/>
            <person name="Kuo A."/>
            <person name="Riley R."/>
            <person name="Clum A."/>
            <person name="Nolan M."/>
            <person name="Lipzen A."/>
            <person name="Salamov A."/>
            <person name="Henrissat B."/>
            <person name="Wiebenga A."/>
            <person name="De vries R.P."/>
            <person name="Grigoriev I.V."/>
            <person name="Mortensen U.H."/>
            <person name="Andersen M.R."/>
            <person name="Baker S.E."/>
        </authorList>
    </citation>
    <scope>NUCLEOTIDE SEQUENCE [LARGE SCALE GENOMIC DNA]</scope>
    <source>
        <strain evidence="1 2">CBS 115571</strain>
    </source>
</reference>
<gene>
    <name evidence="1" type="ORF">BO99DRAFT_430654</name>
</gene>
<dbReference type="AlphaFoldDB" id="A0A2V5HJE7"/>
<name>A0A2V5HJE7_ASPV1</name>
<organism evidence="1 2">
    <name type="scientific">Aspergillus violaceofuscus (strain CBS 115571)</name>
    <dbReference type="NCBI Taxonomy" id="1450538"/>
    <lineage>
        <taxon>Eukaryota</taxon>
        <taxon>Fungi</taxon>
        <taxon>Dikarya</taxon>
        <taxon>Ascomycota</taxon>
        <taxon>Pezizomycotina</taxon>
        <taxon>Eurotiomycetes</taxon>
        <taxon>Eurotiomycetidae</taxon>
        <taxon>Eurotiales</taxon>
        <taxon>Aspergillaceae</taxon>
        <taxon>Aspergillus</taxon>
    </lineage>
</organism>